<dbReference type="GO" id="GO:0030288">
    <property type="term" value="C:outer membrane-bounded periplasmic space"/>
    <property type="evidence" value="ECO:0007669"/>
    <property type="project" value="TreeGrafter"/>
</dbReference>
<name>W7DFP4_9LIST</name>
<dbReference type="InterPro" id="IPR004447">
    <property type="entry name" value="Peptidase_S41A"/>
</dbReference>
<evidence type="ECO:0000256" key="2">
    <source>
        <dbReference type="ARBA" id="ARBA00022801"/>
    </source>
</evidence>
<dbReference type="GO" id="GO:0004180">
    <property type="term" value="F:carboxypeptidase activity"/>
    <property type="evidence" value="ECO:0007669"/>
    <property type="project" value="UniProtKB-KW"/>
</dbReference>
<evidence type="ECO:0000313" key="5">
    <source>
        <dbReference type="EMBL" id="EUJ58850.1"/>
    </source>
</evidence>
<dbReference type="GO" id="GO:0007165">
    <property type="term" value="P:signal transduction"/>
    <property type="evidence" value="ECO:0007669"/>
    <property type="project" value="TreeGrafter"/>
</dbReference>
<dbReference type="InterPro" id="IPR002477">
    <property type="entry name" value="Peptidoglycan-bd-like"/>
</dbReference>
<dbReference type="SUPFAM" id="SSF52096">
    <property type="entry name" value="ClpP/crotonase"/>
    <property type="match status" value="1"/>
</dbReference>
<dbReference type="Pfam" id="PF01471">
    <property type="entry name" value="PG_binding_1"/>
    <property type="match status" value="1"/>
</dbReference>
<comment type="caution">
    <text evidence="5">The sequence shown here is derived from an EMBL/GenBank/DDBJ whole genome shotgun (WGS) entry which is preliminary data.</text>
</comment>
<dbReference type="SMART" id="SM00245">
    <property type="entry name" value="TSPc"/>
    <property type="match status" value="1"/>
</dbReference>
<dbReference type="Gene3D" id="3.30.750.44">
    <property type="match status" value="1"/>
</dbReference>
<dbReference type="AlphaFoldDB" id="W7DFP4"/>
<dbReference type="CDD" id="cd07560">
    <property type="entry name" value="Peptidase_S41_CPP"/>
    <property type="match status" value="1"/>
</dbReference>
<dbReference type="Gene3D" id="3.90.226.10">
    <property type="entry name" value="2-enoyl-CoA Hydratase, Chain A, domain 1"/>
    <property type="match status" value="1"/>
</dbReference>
<dbReference type="InterPro" id="IPR005151">
    <property type="entry name" value="Tail-specific_protease"/>
</dbReference>
<dbReference type="InterPro" id="IPR029045">
    <property type="entry name" value="ClpP/crotonase-like_dom_sf"/>
</dbReference>
<dbReference type="InterPro" id="IPR036365">
    <property type="entry name" value="PGBD-like_sf"/>
</dbReference>
<sequence>MFKEENKDGEKSAITADSSVNDGYKVKVPTTILVDNGSASASEILAAAARESGDIEIVGTKSFGKGTVQTAKTMEDGSTIKLTVAKWLTPNGTWINKKGITPDKVISMPDYATATIPSDSKKYTINDFGDDVLTIEKLLKALDYNVGDVDGLYTTDTAYAVQRFQRDNNLEETGVMTGKTTDTLVELVQKHLKENDPQLNAAMNMVK</sequence>
<dbReference type="InterPro" id="IPR036366">
    <property type="entry name" value="PGBDSf"/>
</dbReference>
<dbReference type="PANTHER" id="PTHR32060">
    <property type="entry name" value="TAIL-SPECIFIC PROTEASE"/>
    <property type="match status" value="1"/>
</dbReference>
<dbReference type="GO" id="GO:0006508">
    <property type="term" value="P:proteolysis"/>
    <property type="evidence" value="ECO:0007669"/>
    <property type="project" value="UniProtKB-KW"/>
</dbReference>
<keyword evidence="2" id="KW-0378">Hydrolase</keyword>
<evidence type="ECO:0000256" key="1">
    <source>
        <dbReference type="ARBA" id="ARBA00022670"/>
    </source>
</evidence>
<dbReference type="PANTHER" id="PTHR32060:SF30">
    <property type="entry name" value="CARBOXY-TERMINAL PROCESSING PROTEASE CTPA"/>
    <property type="match status" value="1"/>
</dbReference>
<dbReference type="GO" id="GO:0008236">
    <property type="term" value="F:serine-type peptidase activity"/>
    <property type="evidence" value="ECO:0007669"/>
    <property type="project" value="UniProtKB-KW"/>
</dbReference>
<evidence type="ECO:0000256" key="3">
    <source>
        <dbReference type="ARBA" id="ARBA00022825"/>
    </source>
</evidence>
<dbReference type="Gene3D" id="1.10.101.10">
    <property type="entry name" value="PGBD-like superfamily/PGBD"/>
    <property type="match status" value="1"/>
</dbReference>
<keyword evidence="5" id="KW-0121">Carboxypeptidase</keyword>
<dbReference type="GO" id="GO:0004175">
    <property type="term" value="F:endopeptidase activity"/>
    <property type="evidence" value="ECO:0007669"/>
    <property type="project" value="TreeGrafter"/>
</dbReference>
<feature type="domain" description="Tail specific protease" evidence="4">
    <location>
        <begin position="2"/>
        <end position="107"/>
    </location>
</feature>
<dbReference type="EMBL" id="AODM01000023">
    <property type="protein sequence ID" value="EUJ58850.1"/>
    <property type="molecule type" value="Genomic_DNA"/>
</dbReference>
<evidence type="ECO:0000259" key="4">
    <source>
        <dbReference type="SMART" id="SM00245"/>
    </source>
</evidence>
<keyword evidence="1" id="KW-0645">Protease</keyword>
<reference evidence="5 6" key="1">
    <citation type="submission" date="2012-12" db="EMBL/GenBank/DDBJ databases">
        <title>Novel taxa of Listeriaceae from agricultural environments in the United States.</title>
        <authorList>
            <person name="den Bakker H.C."/>
            <person name="Allred A."/>
            <person name="Warchocki S."/>
            <person name="Wright E.M."/>
            <person name="Burrell A."/>
            <person name="Nightingale K.K."/>
            <person name="Kephart D."/>
            <person name="Wiedmann M."/>
        </authorList>
    </citation>
    <scope>NUCLEOTIDE SEQUENCE [LARGE SCALE GENOMIC DNA]</scope>
    <source>
        <strain evidence="5 6">FSL S10-1203</strain>
    </source>
</reference>
<keyword evidence="3" id="KW-0720">Serine protease</keyword>
<accession>W7DFP4</accession>
<proteinExistence type="predicted"/>
<dbReference type="Proteomes" id="UP000019241">
    <property type="component" value="Unassembled WGS sequence"/>
</dbReference>
<dbReference type="PATRIC" id="fig|1265822.4.peg.1557"/>
<gene>
    <name evidence="5" type="ORF">MCOL2_07606</name>
</gene>
<protein>
    <submittedName>
        <fullName evidence="5">Carboxypeptidase</fullName>
    </submittedName>
</protein>
<dbReference type="SUPFAM" id="SSF47090">
    <property type="entry name" value="PGBD-like"/>
    <property type="match status" value="1"/>
</dbReference>
<dbReference type="Pfam" id="PF03572">
    <property type="entry name" value="Peptidase_S41"/>
    <property type="match status" value="1"/>
</dbReference>
<organism evidence="5 6">
    <name type="scientific">Listeria fleischmannii FSL S10-1203</name>
    <dbReference type="NCBI Taxonomy" id="1265822"/>
    <lineage>
        <taxon>Bacteria</taxon>
        <taxon>Bacillati</taxon>
        <taxon>Bacillota</taxon>
        <taxon>Bacilli</taxon>
        <taxon>Bacillales</taxon>
        <taxon>Listeriaceae</taxon>
        <taxon>Listeria</taxon>
    </lineage>
</organism>
<evidence type="ECO:0000313" key="6">
    <source>
        <dbReference type="Proteomes" id="UP000019241"/>
    </source>
</evidence>